<feature type="compositionally biased region" description="Low complexity" evidence="1">
    <location>
        <begin position="50"/>
        <end position="59"/>
    </location>
</feature>
<evidence type="ECO:0000313" key="3">
    <source>
        <dbReference type="Proteomes" id="UP000319213"/>
    </source>
</evidence>
<dbReference type="Gene3D" id="3.40.50.720">
    <property type="entry name" value="NAD(P)-binding Rossmann-like Domain"/>
    <property type="match status" value="1"/>
</dbReference>
<protein>
    <recommendedName>
        <fullName evidence="4">NAD-dependent epimerase/dehydratase family protein</fullName>
    </recommendedName>
</protein>
<dbReference type="EMBL" id="VFPQ01000002">
    <property type="protein sequence ID" value="TQM72829.1"/>
    <property type="molecule type" value="Genomic_DNA"/>
</dbReference>
<proteinExistence type="predicted"/>
<sequence>MTGDTLTLVTGGTGETGRRVAGRLHARGRAVRLGSRAGTPPFDRHDPRTRPAAPGRPATGCAAYARRATESGAWA</sequence>
<accession>A0A543IQK2</accession>
<evidence type="ECO:0000313" key="2">
    <source>
        <dbReference type="EMBL" id="TQM72829.1"/>
    </source>
</evidence>
<gene>
    <name evidence="2" type="ORF">FHX40_4990</name>
</gene>
<evidence type="ECO:0000256" key="1">
    <source>
        <dbReference type="SAM" id="MobiDB-lite"/>
    </source>
</evidence>
<dbReference type="Proteomes" id="UP000319213">
    <property type="component" value="Unassembled WGS sequence"/>
</dbReference>
<dbReference type="SUPFAM" id="SSF51735">
    <property type="entry name" value="NAD(P)-binding Rossmann-fold domains"/>
    <property type="match status" value="1"/>
</dbReference>
<dbReference type="RefSeq" id="WP_306465725.1">
    <property type="nucleotide sequence ID" value="NZ_BMPV01000010.1"/>
</dbReference>
<feature type="region of interest" description="Disordered" evidence="1">
    <location>
        <begin position="34"/>
        <end position="59"/>
    </location>
</feature>
<organism evidence="2 3">
    <name type="scientific">Thermopolyspora flexuosa</name>
    <dbReference type="NCBI Taxonomy" id="103836"/>
    <lineage>
        <taxon>Bacteria</taxon>
        <taxon>Bacillati</taxon>
        <taxon>Actinomycetota</taxon>
        <taxon>Actinomycetes</taxon>
        <taxon>Streptosporangiales</taxon>
        <taxon>Streptosporangiaceae</taxon>
        <taxon>Thermopolyspora</taxon>
    </lineage>
</organism>
<reference evidence="2 3" key="1">
    <citation type="submission" date="2019-06" db="EMBL/GenBank/DDBJ databases">
        <title>Sequencing the genomes of 1000 actinobacteria strains.</title>
        <authorList>
            <person name="Klenk H.-P."/>
        </authorList>
    </citation>
    <scope>NUCLEOTIDE SEQUENCE [LARGE SCALE GENOMIC DNA]</scope>
    <source>
        <strain evidence="2 3">DSM 43186</strain>
    </source>
</reference>
<dbReference type="InterPro" id="IPR036291">
    <property type="entry name" value="NAD(P)-bd_dom_sf"/>
</dbReference>
<name>A0A543IQK2_9ACTN</name>
<keyword evidence="3" id="KW-1185">Reference proteome</keyword>
<dbReference type="AlphaFoldDB" id="A0A543IQK2"/>
<comment type="caution">
    <text evidence="2">The sequence shown here is derived from an EMBL/GenBank/DDBJ whole genome shotgun (WGS) entry which is preliminary data.</text>
</comment>
<evidence type="ECO:0008006" key="4">
    <source>
        <dbReference type="Google" id="ProtNLM"/>
    </source>
</evidence>